<feature type="region of interest" description="Disordered" evidence="1">
    <location>
        <begin position="307"/>
        <end position="330"/>
    </location>
</feature>
<gene>
    <name evidence="2 4" type="ORF">BDZ99DRAFT_464645</name>
</gene>
<sequence>MAPYPKLLTYTTRRLAFTRFKKPVSCLHNSPFRSFSATGINKGGAVAWALRLSNGQEYCMTRWTNVFPLITTNDAFLAEEPEAVQESLKDWLNMKEDWEHNQETGDYEFAMTGFYEPFDNKLCPNEYGFIFTDFMTKHIIACTSYCSFSEEALKKFDVSEAVAEIEGLNAEIAKLDTDNDRDRRWLHMRWNGANSRLEEYQRIKSFFDTGRLHTFRDREFKNVVVNPLDFASYDEFVGEVTRRVDEAVEQAEDKYSRLVYVDVEPPPGWQVEEFYHSNIEERKNAVARIKELGLVLSEDEERYFGPFLKGTDGFDDEDDGHDKDGEYDAK</sequence>
<organism evidence="2">
    <name type="scientific">Mytilinidion resinicola</name>
    <dbReference type="NCBI Taxonomy" id="574789"/>
    <lineage>
        <taxon>Eukaryota</taxon>
        <taxon>Fungi</taxon>
        <taxon>Dikarya</taxon>
        <taxon>Ascomycota</taxon>
        <taxon>Pezizomycotina</taxon>
        <taxon>Dothideomycetes</taxon>
        <taxon>Pleosporomycetidae</taxon>
        <taxon>Mytilinidiales</taxon>
        <taxon>Mytilinidiaceae</taxon>
        <taxon>Mytilinidion</taxon>
    </lineage>
</organism>
<evidence type="ECO:0000313" key="2">
    <source>
        <dbReference type="EMBL" id="KAF2807733.1"/>
    </source>
</evidence>
<accession>A0A6A6YGS4</accession>
<protein>
    <submittedName>
        <fullName evidence="2 4">Uncharacterized protein</fullName>
    </submittedName>
</protein>
<dbReference type="OrthoDB" id="10356411at2759"/>
<keyword evidence="3" id="KW-1185">Reference proteome</keyword>
<evidence type="ECO:0000313" key="4">
    <source>
        <dbReference type="RefSeq" id="XP_033574697.1"/>
    </source>
</evidence>
<dbReference type="Proteomes" id="UP000504636">
    <property type="component" value="Unplaced"/>
</dbReference>
<reference evidence="4" key="3">
    <citation type="submission" date="2025-04" db="UniProtKB">
        <authorList>
            <consortium name="RefSeq"/>
        </authorList>
    </citation>
    <scope>IDENTIFICATION</scope>
    <source>
        <strain evidence="4">CBS 304.34</strain>
    </source>
</reference>
<proteinExistence type="predicted"/>
<evidence type="ECO:0000313" key="3">
    <source>
        <dbReference type="Proteomes" id="UP000504636"/>
    </source>
</evidence>
<reference evidence="4" key="2">
    <citation type="submission" date="2020-04" db="EMBL/GenBank/DDBJ databases">
        <authorList>
            <consortium name="NCBI Genome Project"/>
        </authorList>
    </citation>
    <scope>NUCLEOTIDE SEQUENCE</scope>
    <source>
        <strain evidence="4">CBS 304.34</strain>
    </source>
</reference>
<dbReference type="GeneID" id="54461265"/>
<dbReference type="AlphaFoldDB" id="A0A6A6YGS4"/>
<reference evidence="2 4" key="1">
    <citation type="journal article" date="2020" name="Stud. Mycol.">
        <title>101 Dothideomycetes genomes: a test case for predicting lifestyles and emergence of pathogens.</title>
        <authorList>
            <person name="Haridas S."/>
            <person name="Albert R."/>
            <person name="Binder M."/>
            <person name="Bloem J."/>
            <person name="Labutti K."/>
            <person name="Salamov A."/>
            <person name="Andreopoulos B."/>
            <person name="Baker S."/>
            <person name="Barry K."/>
            <person name="Bills G."/>
            <person name="Bluhm B."/>
            <person name="Cannon C."/>
            <person name="Castanera R."/>
            <person name="Culley D."/>
            <person name="Daum C."/>
            <person name="Ezra D."/>
            <person name="Gonzalez J."/>
            <person name="Henrissat B."/>
            <person name="Kuo A."/>
            <person name="Liang C."/>
            <person name="Lipzen A."/>
            <person name="Lutzoni F."/>
            <person name="Magnuson J."/>
            <person name="Mondo S."/>
            <person name="Nolan M."/>
            <person name="Ohm R."/>
            <person name="Pangilinan J."/>
            <person name="Park H.-J."/>
            <person name="Ramirez L."/>
            <person name="Alfaro M."/>
            <person name="Sun H."/>
            <person name="Tritt A."/>
            <person name="Yoshinaga Y."/>
            <person name="Zwiers L.-H."/>
            <person name="Turgeon B."/>
            <person name="Goodwin S."/>
            <person name="Spatafora J."/>
            <person name="Crous P."/>
            <person name="Grigoriev I."/>
        </authorList>
    </citation>
    <scope>NUCLEOTIDE SEQUENCE</scope>
    <source>
        <strain evidence="2 4">CBS 304.34</strain>
    </source>
</reference>
<dbReference type="RefSeq" id="XP_033574697.1">
    <property type="nucleotide sequence ID" value="XM_033720372.1"/>
</dbReference>
<name>A0A6A6YGS4_9PEZI</name>
<dbReference type="EMBL" id="MU003704">
    <property type="protein sequence ID" value="KAF2807733.1"/>
    <property type="molecule type" value="Genomic_DNA"/>
</dbReference>
<evidence type="ECO:0000256" key="1">
    <source>
        <dbReference type="SAM" id="MobiDB-lite"/>
    </source>
</evidence>
<feature type="compositionally biased region" description="Basic and acidic residues" evidence="1">
    <location>
        <begin position="320"/>
        <end position="330"/>
    </location>
</feature>